<protein>
    <recommendedName>
        <fullName evidence="3">DUF4259 domain-containing protein</fullName>
    </recommendedName>
</protein>
<dbReference type="Proteomes" id="UP000192333">
    <property type="component" value="Chromosome I"/>
</dbReference>
<evidence type="ECO:0000313" key="1">
    <source>
        <dbReference type="EMBL" id="SMD45300.1"/>
    </source>
</evidence>
<sequence>MGTWGTAIKSNDTSSDIYADFFELYNEGQEPAAIAKKLIENNKELFNNPDGHNNFWFVLALAQWETKSLEQEIFQKVKSIIESGQDLEVWRELDADESEIKKRKIALDKFLEKISLERPKAKARKKKSIKNSIFEKGICLTFKLPNGNYGGAVVLEADKRTGFGYNLIVTTRINQADKPTIKDFENAKVLVATFGNWENQPKVTWYLPERYKKEYSELFETIGKIQVDKNYTPNGSEIRASFSGGWQHIIEPLTAQFEYEKVHGETKSFPITDLTKKKKWWKL</sequence>
<accession>A0A1W2H8V3</accession>
<dbReference type="STRING" id="758820.SAMN00777080_3948"/>
<evidence type="ECO:0000313" key="2">
    <source>
        <dbReference type="Proteomes" id="UP000192333"/>
    </source>
</evidence>
<name>A0A1W2H8V3_9BACT</name>
<proteinExistence type="predicted"/>
<gene>
    <name evidence="1" type="ORF">SAMN00777080_3948</name>
</gene>
<keyword evidence="2" id="KW-1185">Reference proteome</keyword>
<dbReference type="EMBL" id="LT838813">
    <property type="protein sequence ID" value="SMD45300.1"/>
    <property type="molecule type" value="Genomic_DNA"/>
</dbReference>
<organism evidence="1 2">
    <name type="scientific">Aquiflexum balticum DSM 16537</name>
    <dbReference type="NCBI Taxonomy" id="758820"/>
    <lineage>
        <taxon>Bacteria</taxon>
        <taxon>Pseudomonadati</taxon>
        <taxon>Bacteroidota</taxon>
        <taxon>Cytophagia</taxon>
        <taxon>Cytophagales</taxon>
        <taxon>Cyclobacteriaceae</taxon>
        <taxon>Aquiflexum</taxon>
    </lineage>
</organism>
<reference evidence="2" key="1">
    <citation type="submission" date="2017-04" db="EMBL/GenBank/DDBJ databases">
        <authorList>
            <person name="Varghese N."/>
            <person name="Submissions S."/>
        </authorList>
    </citation>
    <scope>NUCLEOTIDE SEQUENCE [LARGE SCALE GENOMIC DNA]</scope>
    <source>
        <strain evidence="2">DSM 16537</strain>
    </source>
</reference>
<dbReference type="RefSeq" id="WP_084122035.1">
    <property type="nucleotide sequence ID" value="NZ_LT838813.1"/>
</dbReference>
<evidence type="ECO:0008006" key="3">
    <source>
        <dbReference type="Google" id="ProtNLM"/>
    </source>
</evidence>
<dbReference type="AlphaFoldDB" id="A0A1W2H8V3"/>
<dbReference type="OrthoDB" id="362700at2"/>